<organism evidence="2 3">
    <name type="scientific">Floridaenema flaviceps BLCC-F50</name>
    <dbReference type="NCBI Taxonomy" id="3153642"/>
    <lineage>
        <taxon>Bacteria</taxon>
        <taxon>Bacillati</taxon>
        <taxon>Cyanobacteriota</taxon>
        <taxon>Cyanophyceae</taxon>
        <taxon>Oscillatoriophycideae</taxon>
        <taxon>Aerosakkonematales</taxon>
        <taxon>Aerosakkonemataceae</taxon>
        <taxon>Floridanema</taxon>
        <taxon>Floridanema flaviceps</taxon>
    </lineage>
</organism>
<proteinExistence type="predicted"/>
<sequence length="102" mass="11515">MNLIIATSISIYLAISLYFGKNWLKFFKASSTKTPENYFLSLIILVIITISWPFVLPLYLITSLSSFILKGLFSTKPKNTYLEESIPAVPLTTTPAYQSEKV</sequence>
<keyword evidence="1" id="KW-0472">Membrane</keyword>
<dbReference type="EMBL" id="JBHFNR010000262">
    <property type="protein sequence ID" value="MFB2897682.1"/>
    <property type="molecule type" value="Genomic_DNA"/>
</dbReference>
<protein>
    <submittedName>
        <fullName evidence="2">Uncharacterized protein</fullName>
    </submittedName>
</protein>
<accession>A0ABV4Y173</accession>
<evidence type="ECO:0000313" key="2">
    <source>
        <dbReference type="EMBL" id="MFB2897682.1"/>
    </source>
</evidence>
<evidence type="ECO:0000313" key="3">
    <source>
        <dbReference type="Proteomes" id="UP001576784"/>
    </source>
</evidence>
<reference evidence="2 3" key="1">
    <citation type="submission" date="2024-09" db="EMBL/GenBank/DDBJ databases">
        <title>Floridaenema gen nov. (Aerosakkonemataceae, Aerosakkonematales ord. nov., Cyanobacteria) from benthic tropical and subtropical fresh waters, with the description of four new species.</title>
        <authorList>
            <person name="Moretto J.A."/>
            <person name="Berthold D.E."/>
            <person name="Lefler F.W."/>
            <person name="Huang I.-S."/>
            <person name="Laughinghouse H. IV."/>
        </authorList>
    </citation>
    <scope>NUCLEOTIDE SEQUENCE [LARGE SCALE GENOMIC DNA]</scope>
    <source>
        <strain evidence="2 3">BLCC-F50</strain>
    </source>
</reference>
<dbReference type="Proteomes" id="UP001576784">
    <property type="component" value="Unassembled WGS sequence"/>
</dbReference>
<keyword evidence="1" id="KW-1133">Transmembrane helix</keyword>
<name>A0ABV4Y173_9CYAN</name>
<keyword evidence="1" id="KW-0812">Transmembrane</keyword>
<feature type="transmembrane region" description="Helical" evidence="1">
    <location>
        <begin position="40"/>
        <end position="61"/>
    </location>
</feature>
<evidence type="ECO:0000256" key="1">
    <source>
        <dbReference type="SAM" id="Phobius"/>
    </source>
</evidence>
<gene>
    <name evidence="2" type="ORF">ACE1CI_32595</name>
</gene>
<comment type="caution">
    <text evidence="2">The sequence shown here is derived from an EMBL/GenBank/DDBJ whole genome shotgun (WGS) entry which is preliminary data.</text>
</comment>
<keyword evidence="3" id="KW-1185">Reference proteome</keyword>
<dbReference type="RefSeq" id="WP_413267293.1">
    <property type="nucleotide sequence ID" value="NZ_JBHFNR010000262.1"/>
</dbReference>